<name>T0KBB5_COLGC</name>
<reference evidence="2" key="1">
    <citation type="journal article" date="2013" name="Mol. Plant Microbe Interact.">
        <title>Global aspects of pacC regulation of pathogenicity genes in Colletotrichum gloeosporioides as revealed by transcriptome analysis.</title>
        <authorList>
            <person name="Alkan N."/>
            <person name="Meng X."/>
            <person name="Friedlander G."/>
            <person name="Reuveni E."/>
            <person name="Sukno S."/>
            <person name="Sherman A."/>
            <person name="Thon M."/>
            <person name="Fluhr R."/>
            <person name="Prusky D."/>
        </authorList>
    </citation>
    <scope>NUCLEOTIDE SEQUENCE [LARGE SCALE GENOMIC DNA]</scope>
    <source>
        <strain evidence="2">Cg-14</strain>
    </source>
</reference>
<proteinExistence type="predicted"/>
<dbReference type="EMBL" id="AMYD01002362">
    <property type="protein sequence ID" value="EQB49334.1"/>
    <property type="molecule type" value="Genomic_DNA"/>
</dbReference>
<comment type="caution">
    <text evidence="1">The sequence shown here is derived from an EMBL/GenBank/DDBJ whole genome shotgun (WGS) entry which is preliminary data.</text>
</comment>
<dbReference type="HOGENOM" id="CLU_3439473_0_0_1"/>
<dbReference type="Proteomes" id="UP000015530">
    <property type="component" value="Unassembled WGS sequence"/>
</dbReference>
<sequence length="8" mass="895">MNYIGINA</sequence>
<gene>
    <name evidence="1" type="ORF">CGLO_11341</name>
</gene>
<accession>T0KBB5</accession>
<evidence type="ECO:0000313" key="1">
    <source>
        <dbReference type="EMBL" id="EQB49334.1"/>
    </source>
</evidence>
<organism evidence="1 2">
    <name type="scientific">Colletotrichum gloeosporioides (strain Cg-14)</name>
    <name type="common">Anthracnose fungus</name>
    <name type="synonym">Glomerella cingulata</name>
    <dbReference type="NCBI Taxonomy" id="1237896"/>
    <lineage>
        <taxon>Eukaryota</taxon>
        <taxon>Fungi</taxon>
        <taxon>Dikarya</taxon>
        <taxon>Ascomycota</taxon>
        <taxon>Pezizomycotina</taxon>
        <taxon>Sordariomycetes</taxon>
        <taxon>Hypocreomycetidae</taxon>
        <taxon>Glomerellales</taxon>
        <taxon>Glomerellaceae</taxon>
        <taxon>Colletotrichum</taxon>
        <taxon>Colletotrichum gloeosporioides species complex</taxon>
    </lineage>
</organism>
<protein>
    <submittedName>
        <fullName evidence="1">Uncharacterized protein</fullName>
    </submittedName>
</protein>
<evidence type="ECO:0000313" key="2">
    <source>
        <dbReference type="Proteomes" id="UP000015530"/>
    </source>
</evidence>